<sequence length="200" mass="22408">MPVITIFSAPSYLNVYHNRAAVLKHANRSITIRQYNSSAHPYWVPNFMDGFTWSLPFVGSNIVEMLLAVLSVCSEEELEDSSPEEGEIPGGIMGADLALSPNEVAVRRQQIKNKILAVGKMYRVFQLLREEAENATELQSDPRQDPAAPYRERGMAIETDALGVNGSRMGRHIRNLDDARRVDMLNERLPEVDLTPSNLV</sequence>
<dbReference type="InterPro" id="IPR029052">
    <property type="entry name" value="Metallo-depent_PP-like"/>
</dbReference>
<dbReference type="AlphaFoldDB" id="A0A167T5M2"/>
<keyword evidence="2" id="KW-1185">Reference proteome</keyword>
<dbReference type="EMBL" id="KV418446">
    <property type="protein sequence ID" value="KZP02588.1"/>
    <property type="molecule type" value="Genomic_DNA"/>
</dbReference>
<accession>A0A167T5M2</accession>
<protein>
    <submittedName>
        <fullName evidence="1">Metallo-dependent phosphatase</fullName>
    </submittedName>
</protein>
<name>A0A167T5M2_9AGAM</name>
<dbReference type="GO" id="GO:0033192">
    <property type="term" value="F:calmodulin-dependent protein phosphatase activity"/>
    <property type="evidence" value="ECO:0007669"/>
    <property type="project" value="InterPro"/>
</dbReference>
<evidence type="ECO:0000313" key="1">
    <source>
        <dbReference type="EMBL" id="KZP02588.1"/>
    </source>
</evidence>
<organism evidence="1 2">
    <name type="scientific">Athelia psychrophila</name>
    <dbReference type="NCBI Taxonomy" id="1759441"/>
    <lineage>
        <taxon>Eukaryota</taxon>
        <taxon>Fungi</taxon>
        <taxon>Dikarya</taxon>
        <taxon>Basidiomycota</taxon>
        <taxon>Agaricomycotina</taxon>
        <taxon>Agaricomycetes</taxon>
        <taxon>Agaricomycetidae</taxon>
        <taxon>Atheliales</taxon>
        <taxon>Atheliaceae</taxon>
        <taxon>Athelia</taxon>
    </lineage>
</organism>
<reference evidence="1 2" key="1">
    <citation type="journal article" date="2016" name="Mol. Biol. Evol.">
        <title>Comparative Genomics of Early-Diverging Mushroom-Forming Fungi Provides Insights into the Origins of Lignocellulose Decay Capabilities.</title>
        <authorList>
            <person name="Nagy L.G."/>
            <person name="Riley R."/>
            <person name="Tritt A."/>
            <person name="Adam C."/>
            <person name="Daum C."/>
            <person name="Floudas D."/>
            <person name="Sun H."/>
            <person name="Yadav J.S."/>
            <person name="Pangilinan J."/>
            <person name="Larsson K.H."/>
            <person name="Matsuura K."/>
            <person name="Barry K."/>
            <person name="Labutti K."/>
            <person name="Kuo R."/>
            <person name="Ohm R.A."/>
            <person name="Bhattacharya S.S."/>
            <person name="Shirouzu T."/>
            <person name="Yoshinaga Y."/>
            <person name="Martin F.M."/>
            <person name="Grigoriev I.V."/>
            <person name="Hibbett D.S."/>
        </authorList>
    </citation>
    <scope>NUCLEOTIDE SEQUENCE [LARGE SCALE GENOMIC DNA]</scope>
    <source>
        <strain evidence="1 2">CBS 109695</strain>
    </source>
</reference>
<gene>
    <name evidence="1" type="ORF">FIBSPDRAFT_969823</name>
</gene>
<dbReference type="SUPFAM" id="SSF56300">
    <property type="entry name" value="Metallo-dependent phosphatases"/>
    <property type="match status" value="1"/>
</dbReference>
<dbReference type="OrthoDB" id="5593063at2759"/>
<evidence type="ECO:0000313" key="2">
    <source>
        <dbReference type="Proteomes" id="UP000076532"/>
    </source>
</evidence>
<dbReference type="PANTHER" id="PTHR45673">
    <property type="entry name" value="SERINE/THREONINE-PROTEIN PHOSPHATASE 2B CATALYTIC SUBUNIT 1-RELATED"/>
    <property type="match status" value="1"/>
</dbReference>
<dbReference type="STRING" id="436010.A0A167T5M2"/>
<dbReference type="Gene3D" id="3.60.21.10">
    <property type="match status" value="1"/>
</dbReference>
<proteinExistence type="predicted"/>
<dbReference type="GO" id="GO:0097720">
    <property type="term" value="P:calcineurin-mediated signaling"/>
    <property type="evidence" value="ECO:0007669"/>
    <property type="project" value="InterPro"/>
</dbReference>
<dbReference type="Proteomes" id="UP000076532">
    <property type="component" value="Unassembled WGS sequence"/>
</dbReference>
<dbReference type="InterPro" id="IPR043360">
    <property type="entry name" value="PP2B"/>
</dbReference>